<dbReference type="RefSeq" id="WP_397060969.1">
    <property type="nucleotide sequence ID" value="NZ_JBIRYL010000001.1"/>
</dbReference>
<dbReference type="Proteomes" id="UP001611494">
    <property type="component" value="Unassembled WGS sequence"/>
</dbReference>
<dbReference type="EMBL" id="JBIRYL010000001">
    <property type="protein sequence ID" value="MFI2229839.1"/>
    <property type="molecule type" value="Genomic_DNA"/>
</dbReference>
<dbReference type="Pfam" id="PF21597">
    <property type="entry name" value="TetR_C_43"/>
    <property type="match status" value="1"/>
</dbReference>
<comment type="caution">
    <text evidence="2">The sequence shown here is derived from an EMBL/GenBank/DDBJ whole genome shotgun (WGS) entry which is preliminary data.</text>
</comment>
<gene>
    <name evidence="2" type="ORF">ACH49Z_08305</name>
</gene>
<keyword evidence="3" id="KW-1185">Reference proteome</keyword>
<evidence type="ECO:0000313" key="2">
    <source>
        <dbReference type="EMBL" id="MFI2229839.1"/>
    </source>
</evidence>
<protein>
    <recommendedName>
        <fullName evidence="1">Transcriptional regulator SbtR-like C-terminal domain-containing protein</fullName>
    </recommendedName>
</protein>
<dbReference type="InterPro" id="IPR049445">
    <property type="entry name" value="TetR_SbtR-like_C"/>
</dbReference>
<evidence type="ECO:0000313" key="3">
    <source>
        <dbReference type="Proteomes" id="UP001611494"/>
    </source>
</evidence>
<accession>A0ABW7VTA7</accession>
<name>A0ABW7VTA7_9NOCA</name>
<evidence type="ECO:0000259" key="1">
    <source>
        <dbReference type="Pfam" id="PF21597"/>
    </source>
</evidence>
<sequence length="73" mass="7940">MARPRRAQSRPDRRGGGLLLSAGHAAGTVRADAEARHVIVLIGWLSRLEDAELDARAPRLLSILVDDLRIHGP</sequence>
<reference evidence="2 3" key="1">
    <citation type="submission" date="2024-10" db="EMBL/GenBank/DDBJ databases">
        <title>The Natural Products Discovery Center: Release of the First 8490 Sequenced Strains for Exploring Actinobacteria Biosynthetic Diversity.</title>
        <authorList>
            <person name="Kalkreuter E."/>
            <person name="Kautsar S.A."/>
            <person name="Yang D."/>
            <person name="Bader C.D."/>
            <person name="Teijaro C.N."/>
            <person name="Fluegel L."/>
            <person name="Davis C.M."/>
            <person name="Simpson J.R."/>
            <person name="Lauterbach L."/>
            <person name="Steele A.D."/>
            <person name="Gui C."/>
            <person name="Meng S."/>
            <person name="Li G."/>
            <person name="Viehrig K."/>
            <person name="Ye F."/>
            <person name="Su P."/>
            <person name="Kiefer A.F."/>
            <person name="Nichols A."/>
            <person name="Cepeda A.J."/>
            <person name="Yan W."/>
            <person name="Fan B."/>
            <person name="Jiang Y."/>
            <person name="Adhikari A."/>
            <person name="Zheng C.-J."/>
            <person name="Schuster L."/>
            <person name="Cowan T.M."/>
            <person name="Smanski M.J."/>
            <person name="Chevrette M.G."/>
            <person name="De Carvalho L.P.S."/>
            <person name="Shen B."/>
        </authorList>
    </citation>
    <scope>NUCLEOTIDE SEQUENCE [LARGE SCALE GENOMIC DNA]</scope>
    <source>
        <strain evidence="2 3">NPDC019377</strain>
    </source>
</reference>
<feature type="domain" description="Transcriptional regulator SbtR-like C-terminal" evidence="1">
    <location>
        <begin position="14"/>
        <end position="69"/>
    </location>
</feature>
<dbReference type="Gene3D" id="1.10.357.10">
    <property type="entry name" value="Tetracycline Repressor, domain 2"/>
    <property type="match status" value="1"/>
</dbReference>
<organism evidence="2 3">
    <name type="scientific">Nocardia testacea</name>
    <dbReference type="NCBI Taxonomy" id="248551"/>
    <lineage>
        <taxon>Bacteria</taxon>
        <taxon>Bacillati</taxon>
        <taxon>Actinomycetota</taxon>
        <taxon>Actinomycetes</taxon>
        <taxon>Mycobacteriales</taxon>
        <taxon>Nocardiaceae</taxon>
        <taxon>Nocardia</taxon>
    </lineage>
</organism>
<proteinExistence type="predicted"/>